<name>A0A9D2FZS6_9BACT</name>
<dbReference type="NCBIfam" id="NF033711">
    <property type="entry name" value="T9SS_PorQ"/>
    <property type="match status" value="1"/>
</dbReference>
<dbReference type="NCBIfam" id="NF033709">
    <property type="entry name" value="PorV_fam"/>
    <property type="match status" value="1"/>
</dbReference>
<evidence type="ECO:0000256" key="1">
    <source>
        <dbReference type="SAM" id="SignalP"/>
    </source>
</evidence>
<dbReference type="Proteomes" id="UP000824055">
    <property type="component" value="Unassembled WGS sequence"/>
</dbReference>
<gene>
    <name evidence="2" type="primary">porQ</name>
    <name evidence="2" type="ORF">H9966_06140</name>
</gene>
<keyword evidence="1" id="KW-0732">Signal</keyword>
<proteinExistence type="predicted"/>
<dbReference type="AlphaFoldDB" id="A0A9D2FZS6"/>
<feature type="signal peptide" evidence="1">
    <location>
        <begin position="1"/>
        <end position="19"/>
    </location>
</feature>
<evidence type="ECO:0000313" key="2">
    <source>
        <dbReference type="EMBL" id="HIZ69445.1"/>
    </source>
</evidence>
<evidence type="ECO:0000313" key="3">
    <source>
        <dbReference type="Proteomes" id="UP000824055"/>
    </source>
</evidence>
<reference evidence="2" key="2">
    <citation type="submission" date="2021-04" db="EMBL/GenBank/DDBJ databases">
        <authorList>
            <person name="Gilroy R."/>
        </authorList>
    </citation>
    <scope>NUCLEOTIDE SEQUENCE</scope>
    <source>
        <strain evidence="2">ChiHecec3B27-8219</strain>
    </source>
</reference>
<dbReference type="EMBL" id="DXBE01000047">
    <property type="protein sequence ID" value="HIZ69445.1"/>
    <property type="molecule type" value="Genomic_DNA"/>
</dbReference>
<reference evidence="2" key="1">
    <citation type="journal article" date="2021" name="PeerJ">
        <title>Extensive microbial diversity within the chicken gut microbiome revealed by metagenomics and culture.</title>
        <authorList>
            <person name="Gilroy R."/>
            <person name="Ravi A."/>
            <person name="Getino M."/>
            <person name="Pursley I."/>
            <person name="Horton D.L."/>
            <person name="Alikhan N.F."/>
            <person name="Baker D."/>
            <person name="Gharbi K."/>
            <person name="Hall N."/>
            <person name="Watson M."/>
            <person name="Adriaenssens E.M."/>
            <person name="Foster-Nyarko E."/>
            <person name="Jarju S."/>
            <person name="Secka A."/>
            <person name="Antonio M."/>
            <person name="Oren A."/>
            <person name="Chaudhuri R.R."/>
            <person name="La Ragione R."/>
            <person name="Hildebrand F."/>
            <person name="Pallen M.J."/>
        </authorList>
    </citation>
    <scope>NUCLEOTIDE SEQUENCE</scope>
    <source>
        <strain evidence="2">ChiHecec3B27-8219</strain>
    </source>
</reference>
<accession>A0A9D2FZS6</accession>
<organism evidence="2 3">
    <name type="scientific">Candidatus Prevotella avicola</name>
    <dbReference type="NCBI Taxonomy" id="2838738"/>
    <lineage>
        <taxon>Bacteria</taxon>
        <taxon>Pseudomonadati</taxon>
        <taxon>Bacteroidota</taxon>
        <taxon>Bacteroidia</taxon>
        <taxon>Bacteroidales</taxon>
        <taxon>Prevotellaceae</taxon>
        <taxon>Prevotella</taxon>
    </lineage>
</organism>
<protein>
    <submittedName>
        <fullName evidence="2">Type IX secretion system protein PorQ</fullName>
    </submittedName>
</protein>
<sequence length="315" mass="34610">MKFLISAIFVTLMTLEAKAQESQTGYNFLRLPVSAHAAALGGDNITLVEDDEALIFHNPALLSTVSDKTINLNYMNYMQGANTASAAFNRIVKERASWAVSAQYIDYGTMKEVDENNQQTGTFSARDISLAGYFSYLLSPTVAGGICAKFITSYIGDYNSIAMGVDLGLNYYDPDREWSISLVAKNLGGQVKAYEDDYEKMPIDVQLGVSKRILRTPFRISATLVDLNHWNYSFINHAVVGVDLLLGSGIWVGGGYNFRRADEMKVEDAEGEESSHWAGASIGAGIYLERFKVNVAYGKYHVSSSSLVINAAYTL</sequence>
<comment type="caution">
    <text evidence="2">The sequence shown here is derived from an EMBL/GenBank/DDBJ whole genome shotgun (WGS) entry which is preliminary data.</text>
</comment>
<feature type="chain" id="PRO_5038536228" evidence="1">
    <location>
        <begin position="20"/>
        <end position="315"/>
    </location>
</feature>